<dbReference type="STRING" id="1042163.BRLA_c019710"/>
<dbReference type="InterPro" id="IPR002491">
    <property type="entry name" value="ABC_transptr_periplasmic_BD"/>
</dbReference>
<name>A0A075R139_BRELA</name>
<dbReference type="PANTHER" id="PTHR30532:SF28">
    <property type="entry name" value="PETROBACTIN-BINDING PROTEIN YCLQ"/>
    <property type="match status" value="1"/>
</dbReference>
<dbReference type="GO" id="GO:0030288">
    <property type="term" value="C:outer membrane-bounded periplasmic space"/>
    <property type="evidence" value="ECO:0007669"/>
    <property type="project" value="TreeGrafter"/>
</dbReference>
<dbReference type="eggNOG" id="COG4607">
    <property type="taxonomic scope" value="Bacteria"/>
</dbReference>
<comment type="subcellular location">
    <subcellularLocation>
        <location evidence="1">Cell envelope</location>
    </subcellularLocation>
</comment>
<feature type="domain" description="Fe/B12 periplasmic-binding" evidence="7">
    <location>
        <begin position="63"/>
        <end position="322"/>
    </location>
</feature>
<proteinExistence type="inferred from homology"/>
<evidence type="ECO:0000256" key="1">
    <source>
        <dbReference type="ARBA" id="ARBA00004196"/>
    </source>
</evidence>
<dbReference type="Proteomes" id="UP000005850">
    <property type="component" value="Chromosome"/>
</dbReference>
<evidence type="ECO:0000256" key="5">
    <source>
        <dbReference type="SAM" id="Coils"/>
    </source>
</evidence>
<dbReference type="InterPro" id="IPR033870">
    <property type="entry name" value="FatB"/>
</dbReference>
<evidence type="ECO:0000259" key="7">
    <source>
        <dbReference type="PROSITE" id="PS50983"/>
    </source>
</evidence>
<gene>
    <name evidence="8" type="ORF">BRLA_c019710</name>
</gene>
<dbReference type="Pfam" id="PF01497">
    <property type="entry name" value="Peripla_BP_2"/>
    <property type="match status" value="1"/>
</dbReference>
<dbReference type="PANTHER" id="PTHR30532">
    <property type="entry name" value="IRON III DICITRATE-BINDING PERIPLASMIC PROTEIN"/>
    <property type="match status" value="1"/>
</dbReference>
<keyword evidence="9" id="KW-1185">Reference proteome</keyword>
<organism evidence="8 9">
    <name type="scientific">Brevibacillus laterosporus LMG 15441</name>
    <dbReference type="NCBI Taxonomy" id="1042163"/>
    <lineage>
        <taxon>Bacteria</taxon>
        <taxon>Bacillati</taxon>
        <taxon>Bacillota</taxon>
        <taxon>Bacilli</taxon>
        <taxon>Bacillales</taxon>
        <taxon>Paenibacillaceae</taxon>
        <taxon>Brevibacillus</taxon>
    </lineage>
</organism>
<protein>
    <submittedName>
        <fullName evidence="8">ABC-type enterochelin transport system, periplasmic binding protein</fullName>
    </submittedName>
</protein>
<dbReference type="PROSITE" id="PS50983">
    <property type="entry name" value="FE_B12_PBP"/>
    <property type="match status" value="1"/>
</dbReference>
<feature type="signal peptide" evidence="6">
    <location>
        <begin position="1"/>
        <end position="19"/>
    </location>
</feature>
<keyword evidence="3" id="KW-0813">Transport</keyword>
<keyword evidence="5" id="KW-0175">Coiled coil</keyword>
<dbReference type="InterPro" id="IPR051313">
    <property type="entry name" value="Bact_iron-sidero_bind"/>
</dbReference>
<reference evidence="8 9" key="1">
    <citation type="journal article" date="2011" name="J. Bacteriol.">
        <title>Genome sequence of Brevibacillus laterosporus LMG 15441, a pathogen of invertebrates.</title>
        <authorList>
            <person name="Djukic M."/>
            <person name="Poehlein A."/>
            <person name="Thurmer A."/>
            <person name="Daniel R."/>
        </authorList>
    </citation>
    <scope>NUCLEOTIDE SEQUENCE [LARGE SCALE GENOMIC DNA]</scope>
    <source>
        <strain evidence="8 9">LMG 15441</strain>
    </source>
</reference>
<evidence type="ECO:0000313" key="8">
    <source>
        <dbReference type="EMBL" id="AIG26292.1"/>
    </source>
</evidence>
<feature type="coiled-coil region" evidence="5">
    <location>
        <begin position="171"/>
        <end position="198"/>
    </location>
</feature>
<dbReference type="HOGENOM" id="CLU_038034_3_1_9"/>
<dbReference type="KEGG" id="blr:BRLA_c019710"/>
<dbReference type="GO" id="GO:1901678">
    <property type="term" value="P:iron coordination entity transport"/>
    <property type="evidence" value="ECO:0007669"/>
    <property type="project" value="UniProtKB-ARBA"/>
</dbReference>
<accession>A0A075R139</accession>
<evidence type="ECO:0000256" key="2">
    <source>
        <dbReference type="ARBA" id="ARBA00008814"/>
    </source>
</evidence>
<evidence type="ECO:0000313" key="9">
    <source>
        <dbReference type="Proteomes" id="UP000005850"/>
    </source>
</evidence>
<dbReference type="Gene3D" id="3.40.50.1980">
    <property type="entry name" value="Nitrogenase molybdenum iron protein domain"/>
    <property type="match status" value="2"/>
</dbReference>
<evidence type="ECO:0000256" key="3">
    <source>
        <dbReference type="ARBA" id="ARBA00022448"/>
    </source>
</evidence>
<dbReference type="FunFam" id="3.40.50.1980:FF:000012">
    <property type="entry name" value="Iron ABC transporter substrate-binding protein"/>
    <property type="match status" value="1"/>
</dbReference>
<dbReference type="SUPFAM" id="SSF53807">
    <property type="entry name" value="Helical backbone' metal receptor"/>
    <property type="match status" value="1"/>
</dbReference>
<dbReference type="EMBL" id="CP007806">
    <property type="protein sequence ID" value="AIG26292.1"/>
    <property type="molecule type" value="Genomic_DNA"/>
</dbReference>
<evidence type="ECO:0000256" key="6">
    <source>
        <dbReference type="SAM" id="SignalP"/>
    </source>
</evidence>
<feature type="chain" id="PRO_5039119490" evidence="6">
    <location>
        <begin position="20"/>
        <end position="322"/>
    </location>
</feature>
<keyword evidence="4 6" id="KW-0732">Signal</keyword>
<sequence>MLKKLAMVFATFMLALVTAACGSNNATDKTSGAQPEAAKQAAPVEITVKHELGETVVKKNPQKVIVFDFGSLDTMDALGVEPAGLPQKSLPSYLDKYKDEKYINVGGLKEPDFEKIHEAKPDLIIIAGRQADKYEEFKKIAPTIYMDVDDKKYMESFTTKVKTLAQIFDKEAKADEMLAKIEKEIKDLNEKTKADEKKALVILANDGKVSAYGSTSRFGIVHDVFGFKQADDKIGASTHGQSVSFEYILEKNPDYIFVVDRTAAIKKGESSAKQVIENEIVKKTNAVKNNKVIYLDPGYWYLSGGGLESVSEMVKETAAVYK</sequence>
<dbReference type="AlphaFoldDB" id="A0A075R139"/>
<dbReference type="CDD" id="cd01140">
    <property type="entry name" value="FatB"/>
    <property type="match status" value="1"/>
</dbReference>
<evidence type="ECO:0000256" key="4">
    <source>
        <dbReference type="ARBA" id="ARBA00022729"/>
    </source>
</evidence>
<comment type="similarity">
    <text evidence="2">Belongs to the bacterial solute-binding protein 8 family.</text>
</comment>
<dbReference type="PROSITE" id="PS51257">
    <property type="entry name" value="PROKAR_LIPOPROTEIN"/>
    <property type="match status" value="1"/>
</dbReference>